<proteinExistence type="predicted"/>
<dbReference type="SUPFAM" id="SSF51905">
    <property type="entry name" value="FAD/NAD(P)-binding domain"/>
    <property type="match status" value="2"/>
</dbReference>
<dbReference type="FunFam" id="3.50.50.60:FF:000228">
    <property type="entry name" value="FAD-containing monooxygenase EthA"/>
    <property type="match status" value="1"/>
</dbReference>
<keyword evidence="7" id="KW-1133">Transmembrane helix</keyword>
<dbReference type="GeneID" id="70246060"/>
<dbReference type="PRINTS" id="PR00411">
    <property type="entry name" value="PNDRDTASEI"/>
</dbReference>
<keyword evidence="5" id="KW-0560">Oxidoreductase</keyword>
<evidence type="ECO:0000313" key="8">
    <source>
        <dbReference type="EMBL" id="KAH8701064.1"/>
    </source>
</evidence>
<dbReference type="EMBL" id="JAJTJA010000004">
    <property type="protein sequence ID" value="KAH8701064.1"/>
    <property type="molecule type" value="Genomic_DNA"/>
</dbReference>
<accession>A0AAD4KW12</accession>
<keyword evidence="2" id="KW-0285">Flavoprotein</keyword>
<feature type="transmembrane region" description="Helical" evidence="7">
    <location>
        <begin position="402"/>
        <end position="425"/>
    </location>
</feature>
<dbReference type="GO" id="GO:0004499">
    <property type="term" value="F:N,N-dimethylaniline monooxygenase activity"/>
    <property type="evidence" value="ECO:0007669"/>
    <property type="project" value="InterPro"/>
</dbReference>
<dbReference type="RefSeq" id="XP_046074770.1">
    <property type="nucleotide sequence ID" value="XM_046215773.1"/>
</dbReference>
<keyword evidence="7" id="KW-0812">Transmembrane</keyword>
<keyword evidence="4" id="KW-0521">NADP</keyword>
<dbReference type="Proteomes" id="UP001201262">
    <property type="component" value="Unassembled WGS sequence"/>
</dbReference>
<evidence type="ECO:0000256" key="6">
    <source>
        <dbReference type="ARBA" id="ARBA00023033"/>
    </source>
</evidence>
<evidence type="ECO:0000256" key="1">
    <source>
        <dbReference type="ARBA" id="ARBA00001974"/>
    </source>
</evidence>
<dbReference type="InterPro" id="IPR051820">
    <property type="entry name" value="FAD-binding_MO"/>
</dbReference>
<keyword evidence="6 8" id="KW-0503">Monooxygenase</keyword>
<name>A0AAD4KW12_9EURO</name>
<evidence type="ECO:0000256" key="7">
    <source>
        <dbReference type="SAM" id="Phobius"/>
    </source>
</evidence>
<dbReference type="Pfam" id="PF00743">
    <property type="entry name" value="FMO-like"/>
    <property type="match status" value="1"/>
</dbReference>
<dbReference type="InterPro" id="IPR036188">
    <property type="entry name" value="FAD/NAD-bd_sf"/>
</dbReference>
<reference evidence="8" key="1">
    <citation type="submission" date="2021-12" db="EMBL/GenBank/DDBJ databases">
        <title>Convergent genome expansion in fungi linked to evolution of root-endophyte symbiosis.</title>
        <authorList>
            <consortium name="DOE Joint Genome Institute"/>
            <person name="Ke Y.-H."/>
            <person name="Bonito G."/>
            <person name="Liao H.-L."/>
            <person name="Looney B."/>
            <person name="Rojas-Flechas A."/>
            <person name="Nash J."/>
            <person name="Hameed K."/>
            <person name="Schadt C."/>
            <person name="Martin F."/>
            <person name="Crous P.W."/>
            <person name="Miettinen O."/>
            <person name="Magnuson J.K."/>
            <person name="Labbe J."/>
            <person name="Jacobson D."/>
            <person name="Doktycz M.J."/>
            <person name="Veneault-Fourrey C."/>
            <person name="Kuo A."/>
            <person name="Mondo S."/>
            <person name="Calhoun S."/>
            <person name="Riley R."/>
            <person name="Ohm R."/>
            <person name="LaButti K."/>
            <person name="Andreopoulos B."/>
            <person name="Pangilinan J."/>
            <person name="Nolan M."/>
            <person name="Tritt A."/>
            <person name="Clum A."/>
            <person name="Lipzen A."/>
            <person name="Daum C."/>
            <person name="Barry K."/>
            <person name="Grigoriev I.V."/>
            <person name="Vilgalys R."/>
        </authorList>
    </citation>
    <scope>NUCLEOTIDE SEQUENCE</scope>
    <source>
        <strain evidence="8">PMI_201</strain>
    </source>
</reference>
<comment type="cofactor">
    <cofactor evidence="1">
        <name>FAD</name>
        <dbReference type="ChEBI" id="CHEBI:57692"/>
    </cofactor>
</comment>
<evidence type="ECO:0000256" key="2">
    <source>
        <dbReference type="ARBA" id="ARBA00022630"/>
    </source>
</evidence>
<dbReference type="Pfam" id="PF13450">
    <property type="entry name" value="NAD_binding_8"/>
    <property type="match status" value="1"/>
</dbReference>
<keyword evidence="7" id="KW-0472">Membrane</keyword>
<dbReference type="PANTHER" id="PTHR43872">
    <property type="entry name" value="MONOOXYGENASE, PUTATIVE (AFU_ORTHOLOGUE AFUA_8G02570)-RELATED"/>
    <property type="match status" value="1"/>
</dbReference>
<dbReference type="PANTHER" id="PTHR43872:SF1">
    <property type="entry name" value="MONOOXYGENASE, PUTATIVE (AFU_ORTHOLOGUE AFUA_8G02570)-RELATED"/>
    <property type="match status" value="1"/>
</dbReference>
<dbReference type="PRINTS" id="PR00368">
    <property type="entry name" value="FADPNR"/>
</dbReference>
<evidence type="ECO:0000313" key="9">
    <source>
        <dbReference type="Proteomes" id="UP001201262"/>
    </source>
</evidence>
<dbReference type="Gene3D" id="3.50.50.60">
    <property type="entry name" value="FAD/NAD(P)-binding domain"/>
    <property type="match status" value="2"/>
</dbReference>
<evidence type="ECO:0000256" key="4">
    <source>
        <dbReference type="ARBA" id="ARBA00022857"/>
    </source>
</evidence>
<dbReference type="GO" id="GO:0050661">
    <property type="term" value="F:NADP binding"/>
    <property type="evidence" value="ECO:0007669"/>
    <property type="project" value="InterPro"/>
</dbReference>
<keyword evidence="9" id="KW-1185">Reference proteome</keyword>
<organism evidence="8 9">
    <name type="scientific">Talaromyces proteolyticus</name>
    <dbReference type="NCBI Taxonomy" id="1131652"/>
    <lineage>
        <taxon>Eukaryota</taxon>
        <taxon>Fungi</taxon>
        <taxon>Dikarya</taxon>
        <taxon>Ascomycota</taxon>
        <taxon>Pezizomycotina</taxon>
        <taxon>Eurotiomycetes</taxon>
        <taxon>Eurotiomycetidae</taxon>
        <taxon>Eurotiales</taxon>
        <taxon>Trichocomaceae</taxon>
        <taxon>Talaromyces</taxon>
        <taxon>Talaromyces sect. Bacilispori</taxon>
    </lineage>
</organism>
<gene>
    <name evidence="8" type="ORF">BGW36DRAFT_375508</name>
</gene>
<comment type="caution">
    <text evidence="8">The sequence shown here is derived from an EMBL/GenBank/DDBJ whole genome shotgun (WGS) entry which is preliminary data.</text>
</comment>
<dbReference type="InterPro" id="IPR020946">
    <property type="entry name" value="Flavin_mOase-like"/>
</dbReference>
<evidence type="ECO:0000256" key="3">
    <source>
        <dbReference type="ARBA" id="ARBA00022827"/>
    </source>
</evidence>
<dbReference type="AlphaFoldDB" id="A0AAD4KW12"/>
<protein>
    <submittedName>
        <fullName evidence="8">Flavin-binding monooxygenase</fullName>
    </submittedName>
</protein>
<keyword evidence="3" id="KW-0274">FAD</keyword>
<evidence type="ECO:0000256" key="5">
    <source>
        <dbReference type="ARBA" id="ARBA00023002"/>
    </source>
</evidence>
<dbReference type="GO" id="GO:0050660">
    <property type="term" value="F:flavin adenine dinucleotide binding"/>
    <property type="evidence" value="ECO:0007669"/>
    <property type="project" value="InterPro"/>
</dbReference>
<sequence length="514" mass="57346">MTSNMPNTATTTFDIIIVGAGLGGINAAYRLQKQLPHLSYAILESRDEIGGTWDLFRYPGIRSDSDLHTFGFAWKPWDQPSPIGQGAEILDYMKEGAAQHGIDQHIHLSRRLRSASWSSGKQRWTLTVDDKSNGETKKTLYFARFILLCTGYFNHDQALETEIPGLENFKGQVVHPQFWPEDLDYTDKRVVVIGSGATAITLVPALAEKAALTTMLQRSPSYVVEIPSNRAGRGSWLSRLLPTWMVHSWRRLTSMLWSRYIFLTCQAYPDKARKRLIGMLEGKLPPHLPIDPHFSPSYYPYDQRVTLTPDGVFFKCLRSGKADVKTAVIKNVVADGIQVINADSKDSPDKHDQFIPADIIVTATGLKLRLAGGATFDVDGKPVNPSNQLLWMGSMLQGMPNLGLLLGYTSISYTLGLDAAVLIFCRVVRMMERKRMATVTPRVEPGVTLSLKPYDNLTATYVLKGIDVPPKVADKAPWLPRSSILSDYWAAHFGRIDKCLDMVKAEDSQKKKTS</sequence>